<evidence type="ECO:0000256" key="1">
    <source>
        <dbReference type="ARBA" id="ARBA00000085"/>
    </source>
</evidence>
<dbReference type="SUPFAM" id="SSF55785">
    <property type="entry name" value="PYP-like sensor domain (PAS domain)"/>
    <property type="match status" value="1"/>
</dbReference>
<dbReference type="InterPro" id="IPR000014">
    <property type="entry name" value="PAS"/>
</dbReference>
<evidence type="ECO:0000256" key="3">
    <source>
        <dbReference type="ARBA" id="ARBA00022553"/>
    </source>
</evidence>
<dbReference type="Pfam" id="PF00512">
    <property type="entry name" value="HisKA"/>
    <property type="match status" value="1"/>
</dbReference>
<dbReference type="PANTHER" id="PTHR43065">
    <property type="entry name" value="SENSOR HISTIDINE KINASE"/>
    <property type="match status" value="1"/>
</dbReference>
<dbReference type="Gene3D" id="3.30.565.10">
    <property type="entry name" value="Histidine kinase-like ATPase, C-terminal domain"/>
    <property type="match status" value="1"/>
</dbReference>
<gene>
    <name evidence="9" type="ORF">GGR03_000664</name>
</gene>
<dbReference type="SMART" id="SM00448">
    <property type="entry name" value="REC"/>
    <property type="match status" value="1"/>
</dbReference>
<evidence type="ECO:0000259" key="6">
    <source>
        <dbReference type="PROSITE" id="PS50110"/>
    </source>
</evidence>
<evidence type="ECO:0000313" key="9">
    <source>
        <dbReference type="EMBL" id="MBB4001617.1"/>
    </source>
</evidence>
<evidence type="ECO:0000313" key="10">
    <source>
        <dbReference type="Proteomes" id="UP000588647"/>
    </source>
</evidence>
<dbReference type="PROSITE" id="PS50113">
    <property type="entry name" value="PAC"/>
    <property type="match status" value="1"/>
</dbReference>
<dbReference type="PROSITE" id="PS50110">
    <property type="entry name" value="RESPONSE_REGULATORY"/>
    <property type="match status" value="1"/>
</dbReference>
<feature type="domain" description="PAS" evidence="7">
    <location>
        <begin position="13"/>
        <end position="70"/>
    </location>
</feature>
<proteinExistence type="predicted"/>
<dbReference type="InterPro" id="IPR036097">
    <property type="entry name" value="HisK_dim/P_sf"/>
</dbReference>
<dbReference type="PRINTS" id="PR00344">
    <property type="entry name" value="BCTRLSENSOR"/>
</dbReference>
<dbReference type="InterPro" id="IPR001789">
    <property type="entry name" value="Sig_transdc_resp-reg_receiver"/>
</dbReference>
<feature type="domain" description="Histidine kinase" evidence="5">
    <location>
        <begin position="160"/>
        <end position="380"/>
    </location>
</feature>
<evidence type="ECO:0000256" key="4">
    <source>
        <dbReference type="PROSITE-ProRule" id="PRU00169"/>
    </source>
</evidence>
<dbReference type="SUPFAM" id="SSF55874">
    <property type="entry name" value="ATPase domain of HSP90 chaperone/DNA topoisomerase II/histidine kinase"/>
    <property type="match status" value="1"/>
</dbReference>
<feature type="modified residue" description="4-aspartylphosphate" evidence="4">
    <location>
        <position position="453"/>
    </location>
</feature>
<dbReference type="InterPro" id="IPR003594">
    <property type="entry name" value="HATPase_dom"/>
</dbReference>
<sequence length="518" mass="55762">MEQVERFSSSLTEDGRYRILIEAVTDYAIYMLDPSGIVTSWNPGARRFKGYEEAEILGEHFSRFYTEEDKAVGLPARALKTAALDGKFESEGWRVRKDGSRFWAYVVIDPIRDMNGSLVGFAKVTRDLTERKEHQEALERAREALFQSQKMEAIGQLTGGMAHDFNNLLMAILGSLEMVRKRIPEDRRITPLLDNAIAAGERGAALTQRMLAFARRQTLELAPVSLPALVAGMAGLLERSVGPGIEIQTQFPLILPPVLTDANQLELALLNIAVNARDAMPGGGTITISARRKEVSADEDASLSPGSYVCLAITDTGEGMDETTLARATDPFFTTKGVGKGTGLGLSMVYGVAEQSGGCLTLKSRKGKGTSAEICLPVAAAAPVQQEVSVRAQPAEPATSSLTILAVDDDPLVLMNTVLMLEDMGHRVFEATSGAEALDILKREEAVDLVITDHAMPRMTGAQLATAIRAEWPNTPMILATGYAELPPGADEGLLKLDKPFRAAKLAAAVAQAVGVVH</sequence>
<dbReference type="EMBL" id="JACIEM010000001">
    <property type="protein sequence ID" value="MBB4001617.1"/>
    <property type="molecule type" value="Genomic_DNA"/>
</dbReference>
<dbReference type="InterPro" id="IPR005467">
    <property type="entry name" value="His_kinase_dom"/>
</dbReference>
<keyword evidence="10" id="KW-1185">Reference proteome</keyword>
<dbReference type="RefSeq" id="WP_183206126.1">
    <property type="nucleotide sequence ID" value="NZ_JAAAMM010000001.1"/>
</dbReference>
<dbReference type="InterPro" id="IPR000700">
    <property type="entry name" value="PAS-assoc_C"/>
</dbReference>
<dbReference type="GO" id="GO:0000155">
    <property type="term" value="F:phosphorelay sensor kinase activity"/>
    <property type="evidence" value="ECO:0007669"/>
    <property type="project" value="InterPro"/>
</dbReference>
<comment type="catalytic activity">
    <reaction evidence="1">
        <text>ATP + protein L-histidine = ADP + protein N-phospho-L-histidine.</text>
        <dbReference type="EC" id="2.7.13.3"/>
    </reaction>
</comment>
<dbReference type="Pfam" id="PF13426">
    <property type="entry name" value="PAS_9"/>
    <property type="match status" value="1"/>
</dbReference>
<dbReference type="Pfam" id="PF00072">
    <property type="entry name" value="Response_reg"/>
    <property type="match status" value="1"/>
</dbReference>
<dbReference type="Proteomes" id="UP000588647">
    <property type="component" value="Unassembled WGS sequence"/>
</dbReference>
<dbReference type="SMART" id="SM00387">
    <property type="entry name" value="HATPase_c"/>
    <property type="match status" value="1"/>
</dbReference>
<dbReference type="InterPro" id="IPR004358">
    <property type="entry name" value="Sig_transdc_His_kin-like_C"/>
</dbReference>
<evidence type="ECO:0000259" key="7">
    <source>
        <dbReference type="PROSITE" id="PS50112"/>
    </source>
</evidence>
<dbReference type="InterPro" id="IPR003661">
    <property type="entry name" value="HisK_dim/P_dom"/>
</dbReference>
<dbReference type="SMART" id="SM00091">
    <property type="entry name" value="PAS"/>
    <property type="match status" value="1"/>
</dbReference>
<comment type="caution">
    <text evidence="9">The sequence shown here is derived from an EMBL/GenBank/DDBJ whole genome shotgun (WGS) entry which is preliminary data.</text>
</comment>
<dbReference type="Gene3D" id="3.30.450.20">
    <property type="entry name" value="PAS domain"/>
    <property type="match status" value="1"/>
</dbReference>
<protein>
    <recommendedName>
        <fullName evidence="2">histidine kinase</fullName>
        <ecNumber evidence="2">2.7.13.3</ecNumber>
    </recommendedName>
</protein>
<dbReference type="SMART" id="SM00388">
    <property type="entry name" value="HisKA"/>
    <property type="match status" value="1"/>
</dbReference>
<dbReference type="CDD" id="cd00082">
    <property type="entry name" value="HisKA"/>
    <property type="match status" value="1"/>
</dbReference>
<dbReference type="SUPFAM" id="SSF47384">
    <property type="entry name" value="Homodimeric domain of signal transducing histidine kinase"/>
    <property type="match status" value="1"/>
</dbReference>
<evidence type="ECO:0000259" key="5">
    <source>
        <dbReference type="PROSITE" id="PS50109"/>
    </source>
</evidence>
<dbReference type="InterPro" id="IPR035965">
    <property type="entry name" value="PAS-like_dom_sf"/>
</dbReference>
<dbReference type="CDD" id="cd00130">
    <property type="entry name" value="PAS"/>
    <property type="match status" value="1"/>
</dbReference>
<reference evidence="9 10" key="1">
    <citation type="submission" date="2020-08" db="EMBL/GenBank/DDBJ databases">
        <title>Genomic Encyclopedia of Type Strains, Phase IV (KMG-IV): sequencing the most valuable type-strain genomes for metagenomic binning, comparative biology and taxonomic classification.</title>
        <authorList>
            <person name="Goeker M."/>
        </authorList>
    </citation>
    <scope>NUCLEOTIDE SEQUENCE [LARGE SCALE GENOMIC DNA]</scope>
    <source>
        <strain evidence="9 10">DSM 103570</strain>
    </source>
</reference>
<dbReference type="EC" id="2.7.13.3" evidence="2"/>
<evidence type="ECO:0000259" key="8">
    <source>
        <dbReference type="PROSITE" id="PS50113"/>
    </source>
</evidence>
<name>A0A7W6HAL4_9HYPH</name>
<dbReference type="Pfam" id="PF02518">
    <property type="entry name" value="HATPase_c"/>
    <property type="match status" value="1"/>
</dbReference>
<dbReference type="InterPro" id="IPR036890">
    <property type="entry name" value="HATPase_C_sf"/>
</dbReference>
<evidence type="ECO:0000256" key="2">
    <source>
        <dbReference type="ARBA" id="ARBA00012438"/>
    </source>
</evidence>
<dbReference type="Gene3D" id="3.40.50.2300">
    <property type="match status" value="1"/>
</dbReference>
<dbReference type="AlphaFoldDB" id="A0A7W6HAL4"/>
<dbReference type="PANTHER" id="PTHR43065:SF49">
    <property type="entry name" value="HISTIDINE KINASE"/>
    <property type="match status" value="1"/>
</dbReference>
<dbReference type="SUPFAM" id="SSF52172">
    <property type="entry name" value="CheY-like"/>
    <property type="match status" value="1"/>
</dbReference>
<keyword evidence="3 4" id="KW-0597">Phosphoprotein</keyword>
<dbReference type="PROSITE" id="PS50112">
    <property type="entry name" value="PAS"/>
    <property type="match status" value="1"/>
</dbReference>
<dbReference type="PROSITE" id="PS50109">
    <property type="entry name" value="HIS_KIN"/>
    <property type="match status" value="1"/>
</dbReference>
<feature type="domain" description="Response regulatory" evidence="6">
    <location>
        <begin position="403"/>
        <end position="514"/>
    </location>
</feature>
<organism evidence="9 10">
    <name type="scientific">Aurantimonas endophytica</name>
    <dbReference type="NCBI Taxonomy" id="1522175"/>
    <lineage>
        <taxon>Bacteria</taxon>
        <taxon>Pseudomonadati</taxon>
        <taxon>Pseudomonadota</taxon>
        <taxon>Alphaproteobacteria</taxon>
        <taxon>Hyphomicrobiales</taxon>
        <taxon>Aurantimonadaceae</taxon>
        <taxon>Aurantimonas</taxon>
    </lineage>
</organism>
<feature type="domain" description="PAC" evidence="8">
    <location>
        <begin position="88"/>
        <end position="140"/>
    </location>
</feature>
<dbReference type="Gene3D" id="1.10.287.130">
    <property type="match status" value="1"/>
</dbReference>
<dbReference type="NCBIfam" id="TIGR00229">
    <property type="entry name" value="sensory_box"/>
    <property type="match status" value="1"/>
</dbReference>
<accession>A0A7W6HAL4</accession>
<dbReference type="InterPro" id="IPR011006">
    <property type="entry name" value="CheY-like_superfamily"/>
</dbReference>